<dbReference type="RefSeq" id="WP_276648715.1">
    <property type="nucleotide sequence ID" value="NZ_JAAZCD010000309.1"/>
</dbReference>
<dbReference type="PANTHER" id="PTHR37298:SF1">
    <property type="entry name" value="UPF0111 PROTEIN YKAA"/>
    <property type="match status" value="1"/>
</dbReference>
<accession>A0A847D9I7</accession>
<evidence type="ECO:0000256" key="1">
    <source>
        <dbReference type="ARBA" id="ARBA00008591"/>
    </source>
</evidence>
<sequence>MQLCLREKKTKEYSYYQEFIEVSAMGVAAAKLMTSILNDYNLETLEARLKELHEIEHAADQKKHEMMSYLYSDFLPPLEREDIINLAGELDTTIDTIEDTLIHIDIYQIKEITPEMLKFMDIIEKSALSLDEAINDLKNFKKSKVIKDAIIAINRLEKRGDSLYTRSVKKLFVEQKDALATMATTNIYDRFERATDSFEAAANVIETIVLKNS</sequence>
<dbReference type="EMBL" id="JAAZCD010000309">
    <property type="protein sequence ID" value="NLD33167.1"/>
    <property type="molecule type" value="Genomic_DNA"/>
</dbReference>
<comment type="caution">
    <text evidence="2">The sequence shown here is derived from an EMBL/GenBank/DDBJ whole genome shotgun (WGS) entry which is preliminary data.</text>
</comment>
<dbReference type="AlphaFoldDB" id="A0A847D9I7"/>
<dbReference type="PANTHER" id="PTHR37298">
    <property type="entry name" value="UPF0111 PROTEIN YKAA"/>
    <property type="match status" value="1"/>
</dbReference>
<name>A0A847D9I7_9LACT</name>
<proteinExistence type="inferred from homology"/>
<reference evidence="2 3" key="1">
    <citation type="journal article" date="2020" name="Biotechnol. Biofuels">
        <title>New insights from the biogas microbiome by comprehensive genome-resolved metagenomics of nearly 1600 species originating from multiple anaerobic digesters.</title>
        <authorList>
            <person name="Campanaro S."/>
            <person name="Treu L."/>
            <person name="Rodriguez-R L.M."/>
            <person name="Kovalovszki A."/>
            <person name="Ziels R.M."/>
            <person name="Maus I."/>
            <person name="Zhu X."/>
            <person name="Kougias P.G."/>
            <person name="Basile A."/>
            <person name="Luo G."/>
            <person name="Schluter A."/>
            <person name="Konstantinidis K.T."/>
            <person name="Angelidaki I."/>
        </authorList>
    </citation>
    <scope>NUCLEOTIDE SEQUENCE [LARGE SCALE GENOMIC DNA]</scope>
    <source>
        <strain evidence="2">AS07pgkLD_105</strain>
    </source>
</reference>
<organism evidence="2 3">
    <name type="scientific">Trichococcus flocculiformis</name>
    <dbReference type="NCBI Taxonomy" id="82803"/>
    <lineage>
        <taxon>Bacteria</taxon>
        <taxon>Bacillati</taxon>
        <taxon>Bacillota</taxon>
        <taxon>Bacilli</taxon>
        <taxon>Lactobacillales</taxon>
        <taxon>Carnobacteriaceae</taxon>
        <taxon>Trichococcus</taxon>
    </lineage>
</organism>
<dbReference type="Proteomes" id="UP000589373">
    <property type="component" value="Unassembled WGS sequence"/>
</dbReference>
<evidence type="ECO:0000313" key="2">
    <source>
        <dbReference type="EMBL" id="NLD33167.1"/>
    </source>
</evidence>
<evidence type="ECO:0000313" key="3">
    <source>
        <dbReference type="Proteomes" id="UP000589373"/>
    </source>
</evidence>
<dbReference type="InterPro" id="IPR052912">
    <property type="entry name" value="UPF0111_domain"/>
</dbReference>
<dbReference type="Gene3D" id="1.20.58.220">
    <property type="entry name" value="Phosphate transport system protein phou homolog 2, domain 2"/>
    <property type="match status" value="1"/>
</dbReference>
<gene>
    <name evidence="2" type="ORF">GX662_13080</name>
</gene>
<dbReference type="InterPro" id="IPR018445">
    <property type="entry name" value="Put_Phosphate_transp_reg"/>
</dbReference>
<dbReference type="Pfam" id="PF01865">
    <property type="entry name" value="PhoU_div"/>
    <property type="match status" value="1"/>
</dbReference>
<protein>
    <submittedName>
        <fullName evidence="2">DUF47 family protein</fullName>
    </submittedName>
</protein>
<dbReference type="InterPro" id="IPR038078">
    <property type="entry name" value="PhoU-like_sf"/>
</dbReference>
<comment type="similarity">
    <text evidence="1">Belongs to the UPF0111 family.</text>
</comment>